<dbReference type="InterPro" id="IPR012078">
    <property type="entry name" value="MP_mOase_hydro"/>
</dbReference>
<comment type="catalytic activity">
    <reaction evidence="4">
        <text>propane + NADH + O2 + H(+) = propan-2-ol + NAD(+) + H2O</text>
        <dbReference type="Rhea" id="RHEA:49992"/>
        <dbReference type="ChEBI" id="CHEBI:15377"/>
        <dbReference type="ChEBI" id="CHEBI:15378"/>
        <dbReference type="ChEBI" id="CHEBI:15379"/>
        <dbReference type="ChEBI" id="CHEBI:17824"/>
        <dbReference type="ChEBI" id="CHEBI:32879"/>
        <dbReference type="ChEBI" id="CHEBI:57540"/>
        <dbReference type="ChEBI" id="CHEBI:57945"/>
        <dbReference type="EC" id="1.14.13.227"/>
    </reaction>
</comment>
<sequence>MTPPPVKKVSDGTSSRGDDSERTFNYFTPVKRRASVYEDVTVDTQPSIHRHVERGWQLSFDGVHGVWSDDSTRLEVADWYDFRDPAGWWERTFYQVGAQSERSIDSALRQANVDGLFKDFDPDWVEFLRSNLQVPAFVQHGLWLAVAASGRDTLSDTLTHAIVMQAGVKQRFAQSIVLYALDLEPHFGGFPMDTARQRWLDHPAWQPTRKYVEKLRTIVDWGQSIVAINLCFEPLVGVLISRELGMRAASANGDTVTPAIGRVAQLEWQWVNEWTADFAKLVLEDAEHGARNRELIAGWIAEWMPLALEAVQALAGMVDELPVAIDFERSWERTLADARTIWEAAGIADLVDIPEQVTA</sequence>
<evidence type="ECO:0000256" key="1">
    <source>
        <dbReference type="ARBA" id="ARBA00012710"/>
    </source>
</evidence>
<evidence type="ECO:0000256" key="4">
    <source>
        <dbReference type="ARBA" id="ARBA00048941"/>
    </source>
</evidence>
<dbReference type="Gene3D" id="1.10.620.20">
    <property type="entry name" value="Ribonucleotide Reductase, subunit A"/>
    <property type="match status" value="1"/>
</dbReference>
<dbReference type="SUPFAM" id="SSF47240">
    <property type="entry name" value="Ferritin-like"/>
    <property type="match status" value="1"/>
</dbReference>
<proteinExistence type="predicted"/>
<dbReference type="InterPro" id="IPR012348">
    <property type="entry name" value="RNR-like"/>
</dbReference>
<reference evidence="6 7" key="1">
    <citation type="submission" date="2022-06" db="EMBL/GenBank/DDBJ databases">
        <title>Paraconexibacter antarcticus.</title>
        <authorList>
            <person name="Kim C.S."/>
        </authorList>
    </citation>
    <scope>NUCLEOTIDE SEQUENCE [LARGE SCALE GENOMIC DNA]</scope>
    <source>
        <strain evidence="6 7">02-257</strain>
    </source>
</reference>
<accession>A0ABY5DTG1</accession>
<dbReference type="PIRSF" id="PIRSF000040">
    <property type="entry name" value="MMOH_comp"/>
    <property type="match status" value="1"/>
</dbReference>
<dbReference type="InterPro" id="IPR003430">
    <property type="entry name" value="Phenol_Hydrox"/>
</dbReference>
<name>A0ABY5DTG1_9ACTN</name>
<evidence type="ECO:0000256" key="5">
    <source>
        <dbReference type="SAM" id="MobiDB-lite"/>
    </source>
</evidence>
<evidence type="ECO:0000256" key="3">
    <source>
        <dbReference type="ARBA" id="ARBA00023033"/>
    </source>
</evidence>
<protein>
    <recommendedName>
        <fullName evidence="1">propane 2-monooxygenase</fullName>
        <ecNumber evidence="1">1.14.13.227</ecNumber>
    </recommendedName>
</protein>
<dbReference type="EC" id="1.14.13.227" evidence="1"/>
<keyword evidence="2" id="KW-0560">Oxidoreductase</keyword>
<dbReference type="InterPro" id="IPR009078">
    <property type="entry name" value="Ferritin-like_SF"/>
</dbReference>
<dbReference type="Pfam" id="PF02332">
    <property type="entry name" value="Phenol_Hydrox"/>
    <property type="match status" value="1"/>
</dbReference>
<keyword evidence="3" id="KW-0503">Monooxygenase</keyword>
<evidence type="ECO:0000313" key="7">
    <source>
        <dbReference type="Proteomes" id="UP001056035"/>
    </source>
</evidence>
<keyword evidence="7" id="KW-1185">Reference proteome</keyword>
<dbReference type="EMBL" id="CP098502">
    <property type="protein sequence ID" value="UTI63960.1"/>
    <property type="molecule type" value="Genomic_DNA"/>
</dbReference>
<feature type="region of interest" description="Disordered" evidence="5">
    <location>
        <begin position="1"/>
        <end position="21"/>
    </location>
</feature>
<organism evidence="6 7">
    <name type="scientific">Paraconexibacter antarcticus</name>
    <dbReference type="NCBI Taxonomy" id="2949664"/>
    <lineage>
        <taxon>Bacteria</taxon>
        <taxon>Bacillati</taxon>
        <taxon>Actinomycetota</taxon>
        <taxon>Thermoleophilia</taxon>
        <taxon>Solirubrobacterales</taxon>
        <taxon>Paraconexibacteraceae</taxon>
        <taxon>Paraconexibacter</taxon>
    </lineage>
</organism>
<evidence type="ECO:0000313" key="6">
    <source>
        <dbReference type="EMBL" id="UTI63960.1"/>
    </source>
</evidence>
<dbReference type="Proteomes" id="UP001056035">
    <property type="component" value="Chromosome"/>
</dbReference>
<evidence type="ECO:0000256" key="2">
    <source>
        <dbReference type="ARBA" id="ARBA00023002"/>
    </source>
</evidence>
<gene>
    <name evidence="6" type="ORF">NBH00_21780</name>
</gene>
<dbReference type="RefSeq" id="WP_254570676.1">
    <property type="nucleotide sequence ID" value="NZ_CP098502.1"/>
</dbReference>